<proteinExistence type="inferred from homology"/>
<dbReference type="InterPro" id="IPR036505">
    <property type="entry name" value="Amidase/PGRP_sf"/>
</dbReference>
<dbReference type="EMBL" id="LZSF01000030">
    <property type="protein sequence ID" value="OBA91521.1"/>
    <property type="molecule type" value="Genomic_DNA"/>
</dbReference>
<reference evidence="3 4" key="1">
    <citation type="submission" date="2016-06" db="EMBL/GenBank/DDBJ databases">
        <authorList>
            <person name="Kjaerup R.B."/>
            <person name="Dalgaard T.S."/>
            <person name="Juul-Madsen H.R."/>
        </authorList>
    </citation>
    <scope>NUCLEOTIDE SEQUENCE [LARGE SCALE GENOMIC DNA]</scope>
    <source>
        <strain evidence="3 4">1199456.5</strain>
    </source>
</reference>
<dbReference type="InterPro" id="IPR006619">
    <property type="entry name" value="PGRP_domain_met/bac"/>
</dbReference>
<dbReference type="Gene3D" id="3.40.80.10">
    <property type="entry name" value="Peptidoglycan recognition protein-like"/>
    <property type="match status" value="1"/>
</dbReference>
<comment type="caution">
    <text evidence="3">The sequence shown here is derived from an EMBL/GenBank/DDBJ whole genome shotgun (WGS) entry which is preliminary data.</text>
</comment>
<dbReference type="PANTHER" id="PTHR11022:SF41">
    <property type="entry name" value="PEPTIDOGLYCAN-RECOGNITION PROTEIN LC-RELATED"/>
    <property type="match status" value="1"/>
</dbReference>
<protein>
    <submittedName>
        <fullName evidence="3">N-acetylmuramoyl-L-alanine amidase</fullName>
    </submittedName>
</protein>
<dbReference type="OrthoDB" id="514320at2"/>
<evidence type="ECO:0000259" key="2">
    <source>
        <dbReference type="SMART" id="SM00701"/>
    </source>
</evidence>
<feature type="domain" description="Peptidoglycan recognition protein family" evidence="2">
    <location>
        <begin position="1"/>
        <end position="116"/>
    </location>
</feature>
<dbReference type="InterPro" id="IPR002502">
    <property type="entry name" value="Amidase_domain"/>
</dbReference>
<dbReference type="SUPFAM" id="SSF55846">
    <property type="entry name" value="N-acetylmuramoyl-L-alanine amidase-like"/>
    <property type="match status" value="1"/>
</dbReference>
<name>A0A1A0N2I6_MYCMU</name>
<dbReference type="InterPro" id="IPR015510">
    <property type="entry name" value="PGRP"/>
</dbReference>
<sequence length="168" mass="18278">MTLHHTGVLLGDNRLAPARLRQHQRLHQSEHGWIDIAYHVSVDRHGNIYELRSPSLAGDSATSYDPTGHFLVLCEGDFDNESVSDAQLDGIALVFAWASQTFALQTDTLEGHRDFASTACPGASLYDRLTSGDLKRRIDSLSAEGPITLRRICGPEALAKVAAIEAGN</sequence>
<dbReference type="Pfam" id="PF01510">
    <property type="entry name" value="Amidase_2"/>
    <property type="match status" value="1"/>
</dbReference>
<evidence type="ECO:0000313" key="3">
    <source>
        <dbReference type="EMBL" id="OBA91521.1"/>
    </source>
</evidence>
<dbReference type="GO" id="GO:0009253">
    <property type="term" value="P:peptidoglycan catabolic process"/>
    <property type="evidence" value="ECO:0007669"/>
    <property type="project" value="InterPro"/>
</dbReference>
<dbReference type="RefSeq" id="WP_064857609.1">
    <property type="nucleotide sequence ID" value="NZ_LZSF01000030.1"/>
</dbReference>
<dbReference type="SMART" id="SM00701">
    <property type="entry name" value="PGRP"/>
    <property type="match status" value="1"/>
</dbReference>
<dbReference type="GO" id="GO:0008745">
    <property type="term" value="F:N-acetylmuramoyl-L-alanine amidase activity"/>
    <property type="evidence" value="ECO:0007669"/>
    <property type="project" value="InterPro"/>
</dbReference>
<dbReference type="CDD" id="cd06583">
    <property type="entry name" value="PGRP"/>
    <property type="match status" value="1"/>
</dbReference>
<dbReference type="AlphaFoldDB" id="A0A1A0N2I6"/>
<evidence type="ECO:0000313" key="4">
    <source>
        <dbReference type="Proteomes" id="UP000093962"/>
    </source>
</evidence>
<dbReference type="Proteomes" id="UP000093962">
    <property type="component" value="Unassembled WGS sequence"/>
</dbReference>
<organism evidence="3 4">
    <name type="scientific">Mycolicibacterium mucogenicum</name>
    <name type="common">Mycobacterium mucogenicum</name>
    <dbReference type="NCBI Taxonomy" id="56689"/>
    <lineage>
        <taxon>Bacteria</taxon>
        <taxon>Bacillati</taxon>
        <taxon>Actinomycetota</taxon>
        <taxon>Actinomycetes</taxon>
        <taxon>Mycobacteriales</taxon>
        <taxon>Mycobacteriaceae</taxon>
        <taxon>Mycolicibacterium</taxon>
    </lineage>
</organism>
<accession>A0A1A0N2I6</accession>
<comment type="similarity">
    <text evidence="1">Belongs to the N-acetylmuramoyl-L-alanine amidase 2 family.</text>
</comment>
<gene>
    <name evidence="3" type="ORF">A5642_10560</name>
</gene>
<evidence type="ECO:0000256" key="1">
    <source>
        <dbReference type="ARBA" id="ARBA00007553"/>
    </source>
</evidence>
<dbReference type="GO" id="GO:0008270">
    <property type="term" value="F:zinc ion binding"/>
    <property type="evidence" value="ECO:0007669"/>
    <property type="project" value="InterPro"/>
</dbReference>
<dbReference type="PANTHER" id="PTHR11022">
    <property type="entry name" value="PEPTIDOGLYCAN RECOGNITION PROTEIN"/>
    <property type="match status" value="1"/>
</dbReference>